<reference evidence="1" key="1">
    <citation type="journal article" date="2020" name="Stud. Mycol.">
        <title>101 Dothideomycetes genomes: a test case for predicting lifestyles and emergence of pathogens.</title>
        <authorList>
            <person name="Haridas S."/>
            <person name="Albert R."/>
            <person name="Binder M."/>
            <person name="Bloem J."/>
            <person name="Labutti K."/>
            <person name="Salamov A."/>
            <person name="Andreopoulos B."/>
            <person name="Baker S."/>
            <person name="Barry K."/>
            <person name="Bills G."/>
            <person name="Bluhm B."/>
            <person name="Cannon C."/>
            <person name="Castanera R."/>
            <person name="Culley D."/>
            <person name="Daum C."/>
            <person name="Ezra D."/>
            <person name="Gonzalez J."/>
            <person name="Henrissat B."/>
            <person name="Kuo A."/>
            <person name="Liang C."/>
            <person name="Lipzen A."/>
            <person name="Lutzoni F."/>
            <person name="Magnuson J."/>
            <person name="Mondo S."/>
            <person name="Nolan M."/>
            <person name="Ohm R."/>
            <person name="Pangilinan J."/>
            <person name="Park H.-J."/>
            <person name="Ramirez L."/>
            <person name="Alfaro M."/>
            <person name="Sun H."/>
            <person name="Tritt A."/>
            <person name="Yoshinaga Y."/>
            <person name="Zwiers L.-H."/>
            <person name="Turgeon B."/>
            <person name="Goodwin S."/>
            <person name="Spatafora J."/>
            <person name="Crous P."/>
            <person name="Grigoriev I."/>
        </authorList>
    </citation>
    <scope>NUCLEOTIDE SEQUENCE</scope>
    <source>
        <strain evidence="1">CBS 690.94</strain>
    </source>
</reference>
<comment type="caution">
    <text evidence="1">The sequence shown here is derived from an EMBL/GenBank/DDBJ whole genome shotgun (WGS) entry which is preliminary data.</text>
</comment>
<sequence>MIFARSRLRLPSDWDARPSSLLTFDSGSGTTPSRHLGVVPHSAPYMCAVRVRVRLDVLSQHAVADQYCLYCPVACSRHSRHLSILYICYDAVLQVPCYSCARSTMRVRYEYFDTAFPHLHTMLQSSECARARENVIRTLLPRRRTGPPARVPCLKMFTPESCGPSQGYPCCRVTQIRSWAVLQTVHLQLQLHVL</sequence>
<accession>A0A9P4PQE5</accession>
<proteinExistence type="predicted"/>
<protein>
    <submittedName>
        <fullName evidence="1">Uncharacterized protein</fullName>
    </submittedName>
</protein>
<keyword evidence="2" id="KW-1185">Reference proteome</keyword>
<dbReference type="Proteomes" id="UP000799764">
    <property type="component" value="Unassembled WGS sequence"/>
</dbReference>
<dbReference type="AlphaFoldDB" id="A0A9P4PQE5"/>
<name>A0A9P4PQE5_9PLEO</name>
<dbReference type="EMBL" id="MU001497">
    <property type="protein sequence ID" value="KAF2446996.1"/>
    <property type="molecule type" value="Genomic_DNA"/>
</dbReference>
<organism evidence="1 2">
    <name type="scientific">Karstenula rhodostoma CBS 690.94</name>
    <dbReference type="NCBI Taxonomy" id="1392251"/>
    <lineage>
        <taxon>Eukaryota</taxon>
        <taxon>Fungi</taxon>
        <taxon>Dikarya</taxon>
        <taxon>Ascomycota</taxon>
        <taxon>Pezizomycotina</taxon>
        <taxon>Dothideomycetes</taxon>
        <taxon>Pleosporomycetidae</taxon>
        <taxon>Pleosporales</taxon>
        <taxon>Massarineae</taxon>
        <taxon>Didymosphaeriaceae</taxon>
        <taxon>Karstenula</taxon>
    </lineage>
</organism>
<gene>
    <name evidence="1" type="ORF">P171DRAFT_243012</name>
</gene>
<evidence type="ECO:0000313" key="2">
    <source>
        <dbReference type="Proteomes" id="UP000799764"/>
    </source>
</evidence>
<evidence type="ECO:0000313" key="1">
    <source>
        <dbReference type="EMBL" id="KAF2446996.1"/>
    </source>
</evidence>